<dbReference type="InterPro" id="IPR036249">
    <property type="entry name" value="Thioredoxin-like_sf"/>
</dbReference>
<evidence type="ECO:0000313" key="3">
    <source>
        <dbReference type="EMBL" id="AIF70183.1"/>
    </source>
</evidence>
<dbReference type="STRING" id="1343739.PAP_09015"/>
<dbReference type="GeneID" id="24842900"/>
<protein>
    <recommendedName>
        <fullName evidence="2">Glutaredoxin domain-containing protein</fullName>
    </recommendedName>
</protein>
<dbReference type="KEGG" id="ppac:PAP_09015"/>
<dbReference type="Proteomes" id="UP000027981">
    <property type="component" value="Chromosome"/>
</dbReference>
<reference evidence="3 4" key="2">
    <citation type="journal article" date="2015" name="Genome Announc.">
        <title>Complete Genome Sequence of Hyperthermophilic Piezophilic Archaeon Palaeococcus pacificus DY20341T, Isolated from Deep-Sea Hydrothermal Sediments.</title>
        <authorList>
            <person name="Zeng X."/>
            <person name="Jebbar M."/>
            <person name="Shao Z."/>
        </authorList>
    </citation>
    <scope>NUCLEOTIDE SEQUENCE [LARGE SCALE GENOMIC DNA]</scope>
    <source>
        <strain evidence="3 4">DY20341</strain>
    </source>
</reference>
<gene>
    <name evidence="3" type="ORF">PAP_09015</name>
</gene>
<dbReference type="OrthoDB" id="73564at2157"/>
<keyword evidence="1" id="KW-1133">Transmembrane helix</keyword>
<evidence type="ECO:0000259" key="2">
    <source>
        <dbReference type="Pfam" id="PF00462"/>
    </source>
</evidence>
<accession>A0A075M054</accession>
<dbReference type="NCBIfam" id="TIGR04288">
    <property type="entry name" value="CGP_CTERM"/>
    <property type="match status" value="1"/>
</dbReference>
<dbReference type="SUPFAM" id="SSF52833">
    <property type="entry name" value="Thioredoxin-like"/>
    <property type="match status" value="1"/>
</dbReference>
<reference evidence="4" key="1">
    <citation type="submission" date="2013-06" db="EMBL/GenBank/DDBJ databases">
        <title>Complete Genome Sequence of Hyperthermophilic Palaeococcus pacificus DY20341T, Isolated from a Deep-Sea Hydrothermal Sediments.</title>
        <authorList>
            <person name="Zeng X."/>
            <person name="Shao Z."/>
        </authorList>
    </citation>
    <scope>NUCLEOTIDE SEQUENCE [LARGE SCALE GENOMIC DNA]</scope>
    <source>
        <strain evidence="4">DY20341</strain>
    </source>
</reference>
<feature type="transmembrane region" description="Helical" evidence="1">
    <location>
        <begin position="170"/>
        <end position="187"/>
    </location>
</feature>
<keyword evidence="1" id="KW-0812">Transmembrane</keyword>
<evidence type="ECO:0000256" key="1">
    <source>
        <dbReference type="SAM" id="Phobius"/>
    </source>
</evidence>
<dbReference type="Gene3D" id="3.40.30.10">
    <property type="entry name" value="Glutaredoxin"/>
    <property type="match status" value="1"/>
</dbReference>
<dbReference type="InterPro" id="IPR002109">
    <property type="entry name" value="Glutaredoxin"/>
</dbReference>
<dbReference type="PROSITE" id="PS51354">
    <property type="entry name" value="GLUTAREDOXIN_2"/>
    <property type="match status" value="1"/>
</dbReference>
<keyword evidence="4" id="KW-1185">Reference proteome</keyword>
<dbReference type="InterPro" id="IPR027552">
    <property type="entry name" value="CGP_CTERM"/>
</dbReference>
<feature type="domain" description="Glutaredoxin" evidence="2">
    <location>
        <begin position="35"/>
        <end position="90"/>
    </location>
</feature>
<keyword evidence="1" id="KW-0472">Membrane</keyword>
<sequence>MRKAALFIVFLFLASAVSLVLADTQIDKSKVHFYMYGTKTCPHCKKMKEEIPKQFGEQSLTYYELIDNEENGALFSEVYQLTGISGVPAIGIAYDNKLYAIIEGEFNVSATTEIIKTAQENNGLILFVGGKAYILKNETHIEMLEKLFIEHKSALNETQTSSTQSPSKEGICGPGLIFAFALVPLLFKRRR</sequence>
<dbReference type="eggNOG" id="arCOG01975">
    <property type="taxonomic scope" value="Archaea"/>
</dbReference>
<dbReference type="EMBL" id="CP006019">
    <property type="protein sequence ID" value="AIF70183.1"/>
    <property type="molecule type" value="Genomic_DNA"/>
</dbReference>
<dbReference type="RefSeq" id="WP_048165660.1">
    <property type="nucleotide sequence ID" value="NZ_CP006019.1"/>
</dbReference>
<dbReference type="Pfam" id="PF00462">
    <property type="entry name" value="Glutaredoxin"/>
    <property type="match status" value="1"/>
</dbReference>
<organism evidence="3 4">
    <name type="scientific">Palaeococcus pacificus DY20341</name>
    <dbReference type="NCBI Taxonomy" id="1343739"/>
    <lineage>
        <taxon>Archaea</taxon>
        <taxon>Methanobacteriati</taxon>
        <taxon>Methanobacteriota</taxon>
        <taxon>Thermococci</taxon>
        <taxon>Thermococcales</taxon>
        <taxon>Thermococcaceae</taxon>
        <taxon>Palaeococcus</taxon>
    </lineage>
</organism>
<dbReference type="HOGENOM" id="CLU_120800_0_0_2"/>
<evidence type="ECO:0000313" key="4">
    <source>
        <dbReference type="Proteomes" id="UP000027981"/>
    </source>
</evidence>
<dbReference type="AlphaFoldDB" id="A0A075M054"/>
<name>A0A075M054_9EURY</name>
<proteinExistence type="predicted"/>